<dbReference type="Gene3D" id="3.40.30.10">
    <property type="entry name" value="Glutaredoxin"/>
    <property type="match status" value="1"/>
</dbReference>
<dbReference type="EMBL" id="JBHSMQ010000003">
    <property type="protein sequence ID" value="MFC5455138.1"/>
    <property type="molecule type" value="Genomic_DNA"/>
</dbReference>
<evidence type="ECO:0000313" key="4">
    <source>
        <dbReference type="Proteomes" id="UP001596052"/>
    </source>
</evidence>
<evidence type="ECO:0000256" key="1">
    <source>
        <dbReference type="SAM" id="MobiDB-lite"/>
    </source>
</evidence>
<dbReference type="RefSeq" id="WP_377165924.1">
    <property type="nucleotide sequence ID" value="NZ_JBHSMQ010000003.1"/>
</dbReference>
<gene>
    <name evidence="3" type="ORF">ACFQDI_09755</name>
</gene>
<dbReference type="Pfam" id="PF08534">
    <property type="entry name" value="Redoxin"/>
    <property type="match status" value="1"/>
</dbReference>
<dbReference type="CDD" id="cd02966">
    <property type="entry name" value="TlpA_like_family"/>
    <property type="match status" value="1"/>
</dbReference>
<name>A0ABW0KQU2_9BACT</name>
<sequence>MNARHLITALVLLAGGGRASELHWQNGEWVGGHFVGFEDGQVIWRTPMFTEDFRVSMDVVRRVNRFKTDAKTNEAFSIRLADGSLLYGSVTGLDTKTLSVTSARFGSIQVLRDSVVSIQRLKAAGMPLPALTGTSGWIESGSESAAQPKEKLWRMVPGAALQQVGWNHRANLPLETPEQVEMQFTLSSTVRPEFRIELKSSDTERLIVETWVDDVVLQGRVFESVQKLGDDTRRITLTLFWDRKTGFCSIYGADGRKLAQTTKPPVDTASPKPDAKAKDKKPAGRAGGGGLFGALIGLVQGQAEAAAKARSHTNEPNAEDSPTGLTLLNKGPDLTLERLRIREWDGTLPDDITDVRPRIELTDGRYLKAKAMRADTTSLTVRSPDGAETSLPWDKVLAVEMPPEVSPFFQASPPLTEMWFTDGEWINGTLQQVRNEVASFKTTFSETPVNFKITTLHHLEFKGFEPAGRKADMAALDTLTIKKNVLHGTLDAGGEAQPRWRPVGALRPVAMSSTAGMEITRAVVDQPTGMHSEALFYLQDGDVLPGRLRAIDARHADLESDVAAVKQLPADKLLAIQFGGASLNLDGFEDPGWRRLRGSAEQTQRHGKADIAFNAGGSWGHPAFMQVNEIKFTLLNNGFSALRVRLFCDGVNPAAPSTNLLFGHMGSEICFGLESSNDQMDRQFRLRSNESMPVQISIEENSVEVFFKGVSARKIALTPKMRSGSGIIIEPFSLWGNGERPVRINAFSARIAPGRVAAPLVDARAKEHALTVPRFLKEDPPRHALLAANGDLLRGVIEAATSEHFAIRSGLENVQVPRDRVKAAIWLVKPADAVSAAFEAQDKADVPPVITHWLLLNNGGRLGLKVDRFADDAVFGTSPVLGSCRVPLPQIHVIRTTTPPDSTAMLALREWKLKSAPEPVLPKSGGQSSPLLNQDAKSFKLPLLSGGDFDLAKEKGKVIVLDFWATWCGPCIKSLPQMMDEMSVFDPSKVRFVGINQAEDKETVKTFLETRAWKFEVALDASQRIGQNFGVEGIPHTVVIGPDGKVAYVKSGYEPDGAREVAEMVKKLLKE</sequence>
<feature type="compositionally biased region" description="Basic and acidic residues" evidence="1">
    <location>
        <begin position="273"/>
        <end position="282"/>
    </location>
</feature>
<organism evidence="3 4">
    <name type="scientific">Prosthecobacter fluviatilis</name>
    <dbReference type="NCBI Taxonomy" id="445931"/>
    <lineage>
        <taxon>Bacteria</taxon>
        <taxon>Pseudomonadati</taxon>
        <taxon>Verrucomicrobiota</taxon>
        <taxon>Verrucomicrobiia</taxon>
        <taxon>Verrucomicrobiales</taxon>
        <taxon>Verrucomicrobiaceae</taxon>
        <taxon>Prosthecobacter</taxon>
    </lineage>
</organism>
<proteinExistence type="predicted"/>
<feature type="region of interest" description="Disordered" evidence="1">
    <location>
        <begin position="259"/>
        <end position="286"/>
    </location>
</feature>
<dbReference type="PROSITE" id="PS51352">
    <property type="entry name" value="THIOREDOXIN_2"/>
    <property type="match status" value="1"/>
</dbReference>
<dbReference type="Proteomes" id="UP001596052">
    <property type="component" value="Unassembled WGS sequence"/>
</dbReference>
<dbReference type="InterPro" id="IPR050553">
    <property type="entry name" value="Thioredoxin_ResA/DsbE_sf"/>
</dbReference>
<evidence type="ECO:0000313" key="3">
    <source>
        <dbReference type="EMBL" id="MFC5455138.1"/>
    </source>
</evidence>
<feature type="domain" description="Thioredoxin" evidence="2">
    <location>
        <begin position="930"/>
        <end position="1071"/>
    </location>
</feature>
<dbReference type="InterPro" id="IPR036249">
    <property type="entry name" value="Thioredoxin-like_sf"/>
</dbReference>
<accession>A0ABW0KQU2</accession>
<dbReference type="SUPFAM" id="SSF52833">
    <property type="entry name" value="Thioredoxin-like"/>
    <property type="match status" value="1"/>
</dbReference>
<reference evidence="4" key="1">
    <citation type="journal article" date="2019" name="Int. J. Syst. Evol. Microbiol.">
        <title>The Global Catalogue of Microorganisms (GCM) 10K type strain sequencing project: providing services to taxonomists for standard genome sequencing and annotation.</title>
        <authorList>
            <consortium name="The Broad Institute Genomics Platform"/>
            <consortium name="The Broad Institute Genome Sequencing Center for Infectious Disease"/>
            <person name="Wu L."/>
            <person name="Ma J."/>
        </authorList>
    </citation>
    <scope>NUCLEOTIDE SEQUENCE [LARGE SCALE GENOMIC DNA]</scope>
    <source>
        <strain evidence="4">CGMCC 4.1469</strain>
    </source>
</reference>
<dbReference type="InterPro" id="IPR013740">
    <property type="entry name" value="Redoxin"/>
</dbReference>
<dbReference type="PANTHER" id="PTHR42852:SF17">
    <property type="entry name" value="THIOREDOXIN-LIKE PROTEIN HI_1115"/>
    <property type="match status" value="1"/>
</dbReference>
<protein>
    <submittedName>
        <fullName evidence="3">TlpA family protein disulfide reductase</fullName>
    </submittedName>
</protein>
<comment type="caution">
    <text evidence="3">The sequence shown here is derived from an EMBL/GenBank/DDBJ whole genome shotgun (WGS) entry which is preliminary data.</text>
</comment>
<keyword evidence="4" id="KW-1185">Reference proteome</keyword>
<evidence type="ECO:0000259" key="2">
    <source>
        <dbReference type="PROSITE" id="PS51352"/>
    </source>
</evidence>
<feature type="region of interest" description="Disordered" evidence="1">
    <location>
        <begin position="308"/>
        <end position="329"/>
    </location>
</feature>
<dbReference type="InterPro" id="IPR013766">
    <property type="entry name" value="Thioredoxin_domain"/>
</dbReference>
<dbReference type="PANTHER" id="PTHR42852">
    <property type="entry name" value="THIOL:DISULFIDE INTERCHANGE PROTEIN DSBE"/>
    <property type="match status" value="1"/>
</dbReference>